<proteinExistence type="predicted"/>
<dbReference type="EMBL" id="LAQT01000031">
    <property type="protein sequence ID" value="KPC50202.1"/>
    <property type="molecule type" value="Genomic_DNA"/>
</dbReference>
<dbReference type="Gene3D" id="3.30.1330.40">
    <property type="entry name" value="RutC-like"/>
    <property type="match status" value="1"/>
</dbReference>
<dbReference type="InterPro" id="IPR035959">
    <property type="entry name" value="RutC-like_sf"/>
</dbReference>
<dbReference type="EC" id="1.-.-.-" evidence="1"/>
<sequence>MSDIIRHNPTALWSDAVSFNRIACFVEVPERGSDIETQTRVLLQQAERTLAAIGSDKSRLMMVTIYLTDLADRVGFNDVWAAWLPEGCAPARACVRADLASPELLVEIAFTAATR</sequence>
<reference evidence="1 2" key="1">
    <citation type="submission" date="2015-07" db="EMBL/GenBank/DDBJ databases">
        <title>Draft genome sequence of the Amantichitinum ursilacus IGB-41, a new chitin-degrading bacterium.</title>
        <authorList>
            <person name="Kirstahler P."/>
            <person name="Guenther M."/>
            <person name="Grumaz C."/>
            <person name="Rupp S."/>
            <person name="Zibek S."/>
            <person name="Sohn K."/>
        </authorList>
    </citation>
    <scope>NUCLEOTIDE SEQUENCE [LARGE SCALE GENOMIC DNA]</scope>
    <source>
        <strain evidence="1 2">IGB-41</strain>
    </source>
</reference>
<dbReference type="PANTHER" id="PTHR47328">
    <property type="match status" value="1"/>
</dbReference>
<keyword evidence="2" id="KW-1185">Reference proteome</keyword>
<evidence type="ECO:0000313" key="1">
    <source>
        <dbReference type="EMBL" id="KPC50202.1"/>
    </source>
</evidence>
<dbReference type="GO" id="GO:0016491">
    <property type="term" value="F:oxidoreductase activity"/>
    <property type="evidence" value="ECO:0007669"/>
    <property type="project" value="UniProtKB-KW"/>
</dbReference>
<dbReference type="InterPro" id="IPR006175">
    <property type="entry name" value="YjgF/YER057c/UK114"/>
</dbReference>
<dbReference type="InterPro" id="IPR035709">
    <property type="entry name" value="YoaB-like"/>
</dbReference>
<dbReference type="Pfam" id="PF01042">
    <property type="entry name" value="Ribonuc_L-PSP"/>
    <property type="match status" value="1"/>
</dbReference>
<dbReference type="AlphaFoldDB" id="A0A0N0XGL8"/>
<comment type="caution">
    <text evidence="1">The sequence shown here is derived from an EMBL/GenBank/DDBJ whole genome shotgun (WGS) entry which is preliminary data.</text>
</comment>
<dbReference type="SUPFAM" id="SSF55298">
    <property type="entry name" value="YjgF-like"/>
    <property type="match status" value="1"/>
</dbReference>
<dbReference type="OrthoDB" id="6899345at2"/>
<name>A0A0N0XGL8_9NEIS</name>
<dbReference type="CDD" id="cd06150">
    <property type="entry name" value="YjgF_YER057c_UK114_like_2"/>
    <property type="match status" value="1"/>
</dbReference>
<keyword evidence="1" id="KW-0560">Oxidoreductase</keyword>
<dbReference type="Proteomes" id="UP000037939">
    <property type="component" value="Unassembled WGS sequence"/>
</dbReference>
<dbReference type="PANTHER" id="PTHR47328:SF1">
    <property type="entry name" value="RUTC FAMILY PROTEIN YOAB"/>
    <property type="match status" value="1"/>
</dbReference>
<accession>A0A0N0XGL8</accession>
<gene>
    <name evidence="1" type="primary">rutC</name>
    <name evidence="1" type="ORF">WG78_18395</name>
</gene>
<dbReference type="PATRIC" id="fig|857265.3.peg.3763"/>
<dbReference type="STRING" id="857265.WG78_18395"/>
<protein>
    <submittedName>
        <fullName evidence="1">Putative aminoacrylate peracid reductase RutC</fullName>
        <ecNumber evidence="1">1.-.-.-</ecNumber>
    </submittedName>
</protein>
<evidence type="ECO:0000313" key="2">
    <source>
        <dbReference type="Proteomes" id="UP000037939"/>
    </source>
</evidence>
<dbReference type="RefSeq" id="WP_053939266.1">
    <property type="nucleotide sequence ID" value="NZ_LAQT01000031.1"/>
</dbReference>
<organism evidence="1 2">
    <name type="scientific">Amantichitinum ursilacus</name>
    <dbReference type="NCBI Taxonomy" id="857265"/>
    <lineage>
        <taxon>Bacteria</taxon>
        <taxon>Pseudomonadati</taxon>
        <taxon>Pseudomonadota</taxon>
        <taxon>Betaproteobacteria</taxon>
        <taxon>Neisseriales</taxon>
        <taxon>Chitinibacteraceae</taxon>
        <taxon>Amantichitinum</taxon>
    </lineage>
</organism>